<organism evidence="2 3">
    <name type="scientific">Devosia rhizoryzae</name>
    <dbReference type="NCBI Taxonomy" id="2774137"/>
    <lineage>
        <taxon>Bacteria</taxon>
        <taxon>Pseudomonadati</taxon>
        <taxon>Pseudomonadota</taxon>
        <taxon>Alphaproteobacteria</taxon>
        <taxon>Hyphomicrobiales</taxon>
        <taxon>Devosiaceae</taxon>
        <taxon>Devosia</taxon>
    </lineage>
</organism>
<proteinExistence type="predicted"/>
<evidence type="ECO:0000256" key="1">
    <source>
        <dbReference type="SAM" id="MobiDB-lite"/>
    </source>
</evidence>
<sequence>MQKNTAVAEQIRQTAYFLWEQDGRPEGRAMDYWLRAKAMHQRQMAFDRWLAEGTPPDRSAEHWRDAGKTLDES</sequence>
<feature type="compositionally biased region" description="Basic and acidic residues" evidence="1">
    <location>
        <begin position="58"/>
        <end position="73"/>
    </location>
</feature>
<protein>
    <submittedName>
        <fullName evidence="2">DUF2934 domain-containing protein</fullName>
    </submittedName>
</protein>
<dbReference type="RefSeq" id="WP_201636950.1">
    <property type="nucleotide sequence ID" value="NZ_CP068046.1"/>
</dbReference>
<reference evidence="2 3" key="1">
    <citation type="submission" date="2021-01" db="EMBL/GenBank/DDBJ databases">
        <title>Genome seq and assembly of Devosia sp. LEGU1.</title>
        <authorList>
            <person name="Chhetri G."/>
        </authorList>
    </citation>
    <scope>NUCLEOTIDE SEQUENCE [LARGE SCALE GENOMIC DNA]</scope>
    <source>
        <strain evidence="2 3">LEGU1</strain>
    </source>
</reference>
<gene>
    <name evidence="2" type="ORF">JI748_01665</name>
</gene>
<dbReference type="Pfam" id="PF11154">
    <property type="entry name" value="DUF2934"/>
    <property type="match status" value="1"/>
</dbReference>
<dbReference type="InterPro" id="IPR021327">
    <property type="entry name" value="DUF2934"/>
</dbReference>
<feature type="region of interest" description="Disordered" evidence="1">
    <location>
        <begin position="52"/>
        <end position="73"/>
    </location>
</feature>
<accession>A0ABX7CB87</accession>
<dbReference type="EMBL" id="CP068046">
    <property type="protein sequence ID" value="QQR41068.1"/>
    <property type="molecule type" value="Genomic_DNA"/>
</dbReference>
<name>A0ABX7CB87_9HYPH</name>
<evidence type="ECO:0000313" key="3">
    <source>
        <dbReference type="Proteomes" id="UP000595857"/>
    </source>
</evidence>
<keyword evidence="3" id="KW-1185">Reference proteome</keyword>
<evidence type="ECO:0000313" key="2">
    <source>
        <dbReference type="EMBL" id="QQR41068.1"/>
    </source>
</evidence>
<dbReference type="Proteomes" id="UP000595857">
    <property type="component" value="Chromosome"/>
</dbReference>